<dbReference type="Gene3D" id="1.10.10.10">
    <property type="entry name" value="Winged helix-like DNA-binding domain superfamily/Winged helix DNA-binding domain"/>
    <property type="match status" value="1"/>
</dbReference>
<evidence type="ECO:0000313" key="6">
    <source>
        <dbReference type="Proteomes" id="UP000282674"/>
    </source>
</evidence>
<dbReference type="RefSeq" id="WP_122195860.1">
    <property type="nucleotide sequence ID" value="NZ_JBHSKC010000019.1"/>
</dbReference>
<keyword evidence="3" id="KW-0804">Transcription</keyword>
<dbReference type="PANTHER" id="PTHR33154:SF18">
    <property type="entry name" value="ARSENICAL RESISTANCE OPERON REPRESSOR"/>
    <property type="match status" value="1"/>
</dbReference>
<gene>
    <name evidence="5" type="ORF">EBO15_19580</name>
</gene>
<dbReference type="InterPro" id="IPR051081">
    <property type="entry name" value="HTH_MetalResp_TranReg"/>
</dbReference>
<evidence type="ECO:0000256" key="2">
    <source>
        <dbReference type="ARBA" id="ARBA00023125"/>
    </source>
</evidence>
<dbReference type="InterPro" id="IPR011991">
    <property type="entry name" value="ArsR-like_HTH"/>
</dbReference>
<reference evidence="5 6" key="1">
    <citation type="submission" date="2018-10" db="EMBL/GenBank/DDBJ databases">
        <title>Isolation from soil.</title>
        <authorList>
            <person name="Hu J."/>
        </authorList>
    </citation>
    <scope>NUCLEOTIDE SEQUENCE [LARGE SCALE GENOMIC DNA]</scope>
    <source>
        <strain evidence="5 6">NEAU-Ht49</strain>
    </source>
</reference>
<dbReference type="Pfam" id="PF01022">
    <property type="entry name" value="HTH_5"/>
    <property type="match status" value="1"/>
</dbReference>
<dbReference type="AlphaFoldDB" id="A0A3M2M5Q0"/>
<dbReference type="PROSITE" id="PS50987">
    <property type="entry name" value="HTH_ARSR_2"/>
    <property type="match status" value="1"/>
</dbReference>
<feature type="domain" description="HTH arsR-type" evidence="4">
    <location>
        <begin position="1"/>
        <end position="92"/>
    </location>
</feature>
<protein>
    <submittedName>
        <fullName evidence="5">Transcriptional regulator</fullName>
    </submittedName>
</protein>
<keyword evidence="1" id="KW-0805">Transcription regulation</keyword>
<dbReference type="InterPro" id="IPR001845">
    <property type="entry name" value="HTH_ArsR_DNA-bd_dom"/>
</dbReference>
<keyword evidence="6" id="KW-1185">Reference proteome</keyword>
<dbReference type="InterPro" id="IPR036388">
    <property type="entry name" value="WH-like_DNA-bd_sf"/>
</dbReference>
<organism evidence="5 6">
    <name type="scientific">Actinomadura harenae</name>
    <dbReference type="NCBI Taxonomy" id="2483351"/>
    <lineage>
        <taxon>Bacteria</taxon>
        <taxon>Bacillati</taxon>
        <taxon>Actinomycetota</taxon>
        <taxon>Actinomycetes</taxon>
        <taxon>Streptosporangiales</taxon>
        <taxon>Thermomonosporaceae</taxon>
        <taxon>Actinomadura</taxon>
    </lineage>
</organism>
<dbReference type="InterPro" id="IPR036390">
    <property type="entry name" value="WH_DNA-bd_sf"/>
</dbReference>
<comment type="caution">
    <text evidence="5">The sequence shown here is derived from an EMBL/GenBank/DDBJ whole genome shotgun (WGS) entry which is preliminary data.</text>
</comment>
<name>A0A3M2M5Q0_9ACTN</name>
<evidence type="ECO:0000259" key="4">
    <source>
        <dbReference type="PROSITE" id="PS50987"/>
    </source>
</evidence>
<dbReference type="NCBIfam" id="NF033788">
    <property type="entry name" value="HTH_metalloreg"/>
    <property type="match status" value="1"/>
</dbReference>
<evidence type="ECO:0000256" key="1">
    <source>
        <dbReference type="ARBA" id="ARBA00023015"/>
    </source>
</evidence>
<dbReference type="SUPFAM" id="SSF46785">
    <property type="entry name" value="Winged helix' DNA-binding domain"/>
    <property type="match status" value="1"/>
</dbReference>
<keyword evidence="2" id="KW-0238">DNA-binding</keyword>
<evidence type="ECO:0000313" key="5">
    <source>
        <dbReference type="EMBL" id="RMI42438.1"/>
    </source>
</evidence>
<dbReference type="GO" id="GO:0003677">
    <property type="term" value="F:DNA binding"/>
    <property type="evidence" value="ECO:0007669"/>
    <property type="project" value="UniProtKB-KW"/>
</dbReference>
<proteinExistence type="predicted"/>
<dbReference type="EMBL" id="RFFG01000033">
    <property type="protein sequence ID" value="RMI42438.1"/>
    <property type="molecule type" value="Genomic_DNA"/>
</dbReference>
<accession>A0A3M2M5Q0</accession>
<dbReference type="Proteomes" id="UP000282674">
    <property type="component" value="Unassembled WGS sequence"/>
</dbReference>
<evidence type="ECO:0000256" key="3">
    <source>
        <dbReference type="ARBA" id="ARBA00023163"/>
    </source>
</evidence>
<dbReference type="SMART" id="SM00418">
    <property type="entry name" value="HTH_ARSR"/>
    <property type="match status" value="1"/>
</dbReference>
<dbReference type="GO" id="GO:0003700">
    <property type="term" value="F:DNA-binding transcription factor activity"/>
    <property type="evidence" value="ECO:0007669"/>
    <property type="project" value="InterPro"/>
</dbReference>
<dbReference type="CDD" id="cd00090">
    <property type="entry name" value="HTH_ARSR"/>
    <property type="match status" value="1"/>
</dbReference>
<sequence length="104" mass="11698">MVMSVENDVTRLLADPLRARIVELLAREALCTCHLVEETGAKQTNVSNHLRVLRESGLVETEPCGRYTYYRLRPEPMRALASHYAELAAAAEQTRSSDVRRACP</sequence>
<dbReference type="OrthoDB" id="3628427at2"/>
<dbReference type="PANTHER" id="PTHR33154">
    <property type="entry name" value="TRANSCRIPTIONAL REGULATOR, ARSR FAMILY"/>
    <property type="match status" value="1"/>
</dbReference>
<dbReference type="PRINTS" id="PR00778">
    <property type="entry name" value="HTHARSR"/>
</dbReference>